<keyword evidence="1" id="KW-1133">Transmembrane helix</keyword>
<reference evidence="3" key="1">
    <citation type="submission" date="2020-09" db="EMBL/GenBank/DDBJ databases">
        <title>Genome-Enabled Discovery of Anthraquinone Biosynthesis in Senna tora.</title>
        <authorList>
            <person name="Kang S.-H."/>
            <person name="Pandey R.P."/>
            <person name="Lee C.-M."/>
            <person name="Sim J.-S."/>
            <person name="Jeong J.-T."/>
            <person name="Choi B.-S."/>
            <person name="Jung M."/>
            <person name="Ginzburg D."/>
            <person name="Zhao K."/>
            <person name="Won S.Y."/>
            <person name="Oh T.-J."/>
            <person name="Yu Y."/>
            <person name="Kim N.-H."/>
            <person name="Lee O.R."/>
            <person name="Lee T.-H."/>
            <person name="Bashyal P."/>
            <person name="Kim T.-S."/>
            <person name="Lee W.-H."/>
            <person name="Kawkins C."/>
            <person name="Kim C.-K."/>
            <person name="Kim J.S."/>
            <person name="Ahn B.O."/>
            <person name="Rhee S.Y."/>
            <person name="Sohng J.K."/>
        </authorList>
    </citation>
    <scope>NUCLEOTIDE SEQUENCE</scope>
    <source>
        <tissue evidence="3">Leaf</tissue>
    </source>
</reference>
<dbReference type="PANTHER" id="PTHR36336:SF1">
    <property type="entry name" value="OS09G0560400 PROTEIN"/>
    <property type="match status" value="1"/>
</dbReference>
<sequence>MDSENSQFFRSLFFLILTTAVFSEAFLHALGQRTDGGTVRAQNGFGRRVLMSFKEKPAGSNLTFECSPSGPCVPCLYSEKGDNKYRCSETGYRIPLKCVEIKESVKQSKKTNSQNARTTMEVSNSITKSHEVLRDARAFTTSLEHRSLLDSSSTSDNSSQAYITYRSCIPPATEEKLSVLSFEGIVIFMLLVSGSIIYLRKKKAVSVSGYAAVRLQTNSRF</sequence>
<dbReference type="AlphaFoldDB" id="A0A834TWT4"/>
<keyword evidence="1 3" id="KW-0812">Transmembrane</keyword>
<accession>A0A834TWT4</accession>
<evidence type="ECO:0000256" key="2">
    <source>
        <dbReference type="SAM" id="SignalP"/>
    </source>
</evidence>
<dbReference type="OrthoDB" id="2019675at2759"/>
<evidence type="ECO:0000313" key="4">
    <source>
        <dbReference type="Proteomes" id="UP000634136"/>
    </source>
</evidence>
<evidence type="ECO:0000256" key="1">
    <source>
        <dbReference type="SAM" id="Phobius"/>
    </source>
</evidence>
<evidence type="ECO:0000313" key="3">
    <source>
        <dbReference type="EMBL" id="KAF7829404.1"/>
    </source>
</evidence>
<dbReference type="EMBL" id="JAAIUW010000006">
    <property type="protein sequence ID" value="KAF7829404.1"/>
    <property type="molecule type" value="Genomic_DNA"/>
</dbReference>
<dbReference type="PANTHER" id="PTHR36336">
    <property type="entry name" value="OS09G0560400 PROTEIN"/>
    <property type="match status" value="1"/>
</dbReference>
<keyword evidence="2" id="KW-0732">Signal</keyword>
<dbReference type="Proteomes" id="UP000634136">
    <property type="component" value="Unassembled WGS sequence"/>
</dbReference>
<name>A0A834TWT4_9FABA</name>
<feature type="transmembrane region" description="Helical" evidence="1">
    <location>
        <begin position="177"/>
        <end position="199"/>
    </location>
</feature>
<keyword evidence="1" id="KW-0472">Membrane</keyword>
<organism evidence="3 4">
    <name type="scientific">Senna tora</name>
    <dbReference type="NCBI Taxonomy" id="362788"/>
    <lineage>
        <taxon>Eukaryota</taxon>
        <taxon>Viridiplantae</taxon>
        <taxon>Streptophyta</taxon>
        <taxon>Embryophyta</taxon>
        <taxon>Tracheophyta</taxon>
        <taxon>Spermatophyta</taxon>
        <taxon>Magnoliopsida</taxon>
        <taxon>eudicotyledons</taxon>
        <taxon>Gunneridae</taxon>
        <taxon>Pentapetalae</taxon>
        <taxon>rosids</taxon>
        <taxon>fabids</taxon>
        <taxon>Fabales</taxon>
        <taxon>Fabaceae</taxon>
        <taxon>Caesalpinioideae</taxon>
        <taxon>Cassia clade</taxon>
        <taxon>Senna</taxon>
    </lineage>
</organism>
<protein>
    <submittedName>
        <fullName evidence="3">Putative transmembrane protein</fullName>
    </submittedName>
</protein>
<proteinExistence type="predicted"/>
<feature type="signal peptide" evidence="2">
    <location>
        <begin position="1"/>
        <end position="23"/>
    </location>
</feature>
<comment type="caution">
    <text evidence="3">The sequence shown here is derived from an EMBL/GenBank/DDBJ whole genome shotgun (WGS) entry which is preliminary data.</text>
</comment>
<gene>
    <name evidence="3" type="ORF">G2W53_020568</name>
</gene>
<feature type="chain" id="PRO_5032966335" evidence="2">
    <location>
        <begin position="24"/>
        <end position="221"/>
    </location>
</feature>
<keyword evidence="4" id="KW-1185">Reference proteome</keyword>